<keyword evidence="2" id="KW-1185">Reference proteome</keyword>
<sequence>MISRRKHHVAAVVAGWEDVRKRGGGIEQSARLLLSSTGAALAVGIESRGLWCSMKCPGHRNARKMFDEISTRGWAISSLLMANWRSLLRDLAESELSESGEIGVRSGGSFLLMIEQSRFASLTRNTRSDVLFSE</sequence>
<dbReference type="EMBL" id="AP014962">
    <property type="protein sequence ID" value="BAS97348.1"/>
    <property type="molecule type" value="Genomic_DNA"/>
</dbReference>
<dbReference type="AlphaFoldDB" id="A0A0P0WVV5"/>
<protein>
    <submittedName>
        <fullName evidence="1">Os06g0297032 protein</fullName>
    </submittedName>
</protein>
<dbReference type="PaxDb" id="39947-A0A0P0WVV5"/>
<reference evidence="2" key="1">
    <citation type="journal article" date="2005" name="Nature">
        <title>The map-based sequence of the rice genome.</title>
        <authorList>
            <consortium name="International rice genome sequencing project (IRGSP)"/>
            <person name="Matsumoto T."/>
            <person name="Wu J."/>
            <person name="Kanamori H."/>
            <person name="Katayose Y."/>
            <person name="Fujisawa M."/>
            <person name="Namiki N."/>
            <person name="Mizuno H."/>
            <person name="Yamamoto K."/>
            <person name="Antonio B.A."/>
            <person name="Baba T."/>
            <person name="Sakata K."/>
            <person name="Nagamura Y."/>
            <person name="Aoki H."/>
            <person name="Arikawa K."/>
            <person name="Arita K."/>
            <person name="Bito T."/>
            <person name="Chiden Y."/>
            <person name="Fujitsuka N."/>
            <person name="Fukunaka R."/>
            <person name="Hamada M."/>
            <person name="Harada C."/>
            <person name="Hayashi A."/>
            <person name="Hijishita S."/>
            <person name="Honda M."/>
            <person name="Hosokawa S."/>
            <person name="Ichikawa Y."/>
            <person name="Idonuma A."/>
            <person name="Iijima M."/>
            <person name="Ikeda M."/>
            <person name="Ikeno M."/>
            <person name="Ito K."/>
            <person name="Ito S."/>
            <person name="Ito T."/>
            <person name="Ito Y."/>
            <person name="Ito Y."/>
            <person name="Iwabuchi A."/>
            <person name="Kamiya K."/>
            <person name="Karasawa W."/>
            <person name="Kurita K."/>
            <person name="Katagiri S."/>
            <person name="Kikuta A."/>
            <person name="Kobayashi H."/>
            <person name="Kobayashi N."/>
            <person name="Machita K."/>
            <person name="Maehara T."/>
            <person name="Masukawa M."/>
            <person name="Mizubayashi T."/>
            <person name="Mukai Y."/>
            <person name="Nagasaki H."/>
            <person name="Nagata Y."/>
            <person name="Naito S."/>
            <person name="Nakashima M."/>
            <person name="Nakama Y."/>
            <person name="Nakamichi Y."/>
            <person name="Nakamura M."/>
            <person name="Meguro A."/>
            <person name="Negishi M."/>
            <person name="Ohta I."/>
            <person name="Ohta T."/>
            <person name="Okamoto M."/>
            <person name="Ono N."/>
            <person name="Saji S."/>
            <person name="Sakaguchi M."/>
            <person name="Sakai K."/>
            <person name="Shibata M."/>
            <person name="Shimokawa T."/>
            <person name="Song J."/>
            <person name="Takazaki Y."/>
            <person name="Terasawa K."/>
            <person name="Tsugane M."/>
            <person name="Tsuji K."/>
            <person name="Ueda S."/>
            <person name="Waki K."/>
            <person name="Yamagata H."/>
            <person name="Yamamoto M."/>
            <person name="Yamamoto S."/>
            <person name="Yamane H."/>
            <person name="Yoshiki S."/>
            <person name="Yoshihara R."/>
            <person name="Yukawa K."/>
            <person name="Zhong H."/>
            <person name="Yano M."/>
            <person name="Yuan Q."/>
            <person name="Ouyang S."/>
            <person name="Liu J."/>
            <person name="Jones K.M."/>
            <person name="Gansberger K."/>
            <person name="Moffat K."/>
            <person name="Hill J."/>
            <person name="Bera J."/>
            <person name="Fadrosh D."/>
            <person name="Jin S."/>
            <person name="Johri S."/>
            <person name="Kim M."/>
            <person name="Overton L."/>
            <person name="Reardon M."/>
            <person name="Tsitrin T."/>
            <person name="Vuong H."/>
            <person name="Weaver B."/>
            <person name="Ciecko A."/>
            <person name="Tallon L."/>
            <person name="Jackson J."/>
            <person name="Pai G."/>
            <person name="Aken S.V."/>
            <person name="Utterback T."/>
            <person name="Reidmuller S."/>
            <person name="Feldblyum T."/>
            <person name="Hsiao J."/>
            <person name="Zismann V."/>
            <person name="Iobst S."/>
            <person name="de Vazeille A.R."/>
            <person name="Buell C.R."/>
            <person name="Ying K."/>
            <person name="Li Y."/>
            <person name="Lu T."/>
            <person name="Huang Y."/>
            <person name="Zhao Q."/>
            <person name="Feng Q."/>
            <person name="Zhang L."/>
            <person name="Zhu J."/>
            <person name="Weng Q."/>
            <person name="Mu J."/>
            <person name="Lu Y."/>
            <person name="Fan D."/>
            <person name="Liu Y."/>
            <person name="Guan J."/>
            <person name="Zhang Y."/>
            <person name="Yu S."/>
            <person name="Liu X."/>
            <person name="Zhang Y."/>
            <person name="Hong G."/>
            <person name="Han B."/>
            <person name="Choisne N."/>
            <person name="Demange N."/>
            <person name="Orjeda G."/>
            <person name="Samain S."/>
            <person name="Cattolico L."/>
            <person name="Pelletier E."/>
            <person name="Couloux A."/>
            <person name="Segurens B."/>
            <person name="Wincker P."/>
            <person name="D'Hont A."/>
            <person name="Scarpelli C."/>
            <person name="Weissenbach J."/>
            <person name="Salanoubat M."/>
            <person name="Quetier F."/>
            <person name="Yu Y."/>
            <person name="Kim H.R."/>
            <person name="Rambo T."/>
            <person name="Currie J."/>
            <person name="Collura K."/>
            <person name="Luo M."/>
            <person name="Yang T."/>
            <person name="Ammiraju J.S.S."/>
            <person name="Engler F."/>
            <person name="Soderlund C."/>
            <person name="Wing R.A."/>
            <person name="Palmer L.E."/>
            <person name="de la Bastide M."/>
            <person name="Spiegel L."/>
            <person name="Nascimento L."/>
            <person name="Zutavern T."/>
            <person name="O'Shaughnessy A."/>
            <person name="Dike S."/>
            <person name="Dedhia N."/>
            <person name="Preston R."/>
            <person name="Balija V."/>
            <person name="McCombie W.R."/>
            <person name="Chow T."/>
            <person name="Chen H."/>
            <person name="Chung M."/>
            <person name="Chen C."/>
            <person name="Shaw J."/>
            <person name="Wu H."/>
            <person name="Hsiao K."/>
            <person name="Chao Y."/>
            <person name="Chu M."/>
            <person name="Cheng C."/>
            <person name="Hour A."/>
            <person name="Lee P."/>
            <person name="Lin S."/>
            <person name="Lin Y."/>
            <person name="Liou J."/>
            <person name="Liu S."/>
            <person name="Hsing Y."/>
            <person name="Raghuvanshi S."/>
            <person name="Mohanty A."/>
            <person name="Bharti A.K."/>
            <person name="Gaur A."/>
            <person name="Gupta V."/>
            <person name="Kumar D."/>
            <person name="Ravi V."/>
            <person name="Vij S."/>
            <person name="Kapur A."/>
            <person name="Khurana P."/>
            <person name="Khurana P."/>
            <person name="Khurana J.P."/>
            <person name="Tyagi A.K."/>
            <person name="Gaikwad K."/>
            <person name="Singh A."/>
            <person name="Dalal V."/>
            <person name="Srivastava S."/>
            <person name="Dixit A."/>
            <person name="Pal A.K."/>
            <person name="Ghazi I.A."/>
            <person name="Yadav M."/>
            <person name="Pandit A."/>
            <person name="Bhargava A."/>
            <person name="Sureshbabu K."/>
            <person name="Batra K."/>
            <person name="Sharma T.R."/>
            <person name="Mohapatra T."/>
            <person name="Singh N.K."/>
            <person name="Messing J."/>
            <person name="Nelson A.B."/>
            <person name="Fuks G."/>
            <person name="Kavchok S."/>
            <person name="Keizer G."/>
            <person name="Linton E."/>
            <person name="Llaca V."/>
            <person name="Song R."/>
            <person name="Tanyolac B."/>
            <person name="Young S."/>
            <person name="Ho-Il K."/>
            <person name="Hahn J.H."/>
            <person name="Sangsakoo G."/>
            <person name="Vanavichit A."/>
            <person name="de Mattos Luiz.A.T."/>
            <person name="Zimmer P.D."/>
            <person name="Malone G."/>
            <person name="Dellagostin O."/>
            <person name="de Oliveira A.C."/>
            <person name="Bevan M."/>
            <person name="Bancroft I."/>
            <person name="Minx P."/>
            <person name="Cordum H."/>
            <person name="Wilson R."/>
            <person name="Cheng Z."/>
            <person name="Jin W."/>
            <person name="Jiang J."/>
            <person name="Leong S.A."/>
            <person name="Iwama H."/>
            <person name="Gojobori T."/>
            <person name="Itoh T."/>
            <person name="Niimura Y."/>
            <person name="Fujii Y."/>
            <person name="Habara T."/>
            <person name="Sakai H."/>
            <person name="Sato Y."/>
            <person name="Wilson G."/>
            <person name="Kumar K."/>
            <person name="McCouch S."/>
            <person name="Juretic N."/>
            <person name="Hoen D."/>
            <person name="Wright S."/>
            <person name="Bruskiewich R."/>
            <person name="Bureau T."/>
            <person name="Miyao A."/>
            <person name="Hirochika H."/>
            <person name="Nishikawa T."/>
            <person name="Kadowaki K."/>
            <person name="Sugiura M."/>
            <person name="Burr B."/>
            <person name="Sasaki T."/>
        </authorList>
    </citation>
    <scope>NUCLEOTIDE SEQUENCE [LARGE SCALE GENOMIC DNA]</scope>
    <source>
        <strain evidence="2">cv. Nipponbare</strain>
    </source>
</reference>
<reference evidence="1 2" key="3">
    <citation type="journal article" date="2013" name="Rice">
        <title>Improvement of the Oryza sativa Nipponbare reference genome using next generation sequence and optical map data.</title>
        <authorList>
            <person name="Kawahara Y."/>
            <person name="de la Bastide M."/>
            <person name="Hamilton J.P."/>
            <person name="Kanamori H."/>
            <person name="McCombie W.R."/>
            <person name="Ouyang S."/>
            <person name="Schwartz D.C."/>
            <person name="Tanaka T."/>
            <person name="Wu J."/>
            <person name="Zhou S."/>
            <person name="Childs K.L."/>
            <person name="Davidson R.M."/>
            <person name="Lin H."/>
            <person name="Quesada-Ocampo L."/>
            <person name="Vaillancourt B."/>
            <person name="Sakai H."/>
            <person name="Lee S.S."/>
            <person name="Kim J."/>
            <person name="Numa H."/>
            <person name="Itoh T."/>
            <person name="Buell C.R."/>
            <person name="Matsumoto T."/>
        </authorList>
    </citation>
    <scope>NUCLEOTIDE SEQUENCE [LARGE SCALE GENOMIC DNA]</scope>
    <source>
        <strain evidence="2">cv. Nipponbare</strain>
    </source>
</reference>
<proteinExistence type="predicted"/>
<dbReference type="Proteomes" id="UP000059680">
    <property type="component" value="Chromosome 6"/>
</dbReference>
<reference evidence="1 2" key="2">
    <citation type="journal article" date="2013" name="Plant Cell Physiol.">
        <title>Rice Annotation Project Database (RAP-DB): an integrative and interactive database for rice genomics.</title>
        <authorList>
            <person name="Sakai H."/>
            <person name="Lee S.S."/>
            <person name="Tanaka T."/>
            <person name="Numa H."/>
            <person name="Kim J."/>
            <person name="Kawahara Y."/>
            <person name="Wakimoto H."/>
            <person name="Yang C.C."/>
            <person name="Iwamoto M."/>
            <person name="Abe T."/>
            <person name="Yamada Y."/>
            <person name="Muto A."/>
            <person name="Inokuchi H."/>
            <person name="Ikemura T."/>
            <person name="Matsumoto T."/>
            <person name="Sasaki T."/>
            <person name="Itoh T."/>
        </authorList>
    </citation>
    <scope>NUCLEOTIDE SEQUENCE [LARGE SCALE GENOMIC DNA]</scope>
    <source>
        <strain evidence="2">cv. Nipponbare</strain>
    </source>
</reference>
<organism evidence="1 2">
    <name type="scientific">Oryza sativa subsp. japonica</name>
    <name type="common">Rice</name>
    <dbReference type="NCBI Taxonomy" id="39947"/>
    <lineage>
        <taxon>Eukaryota</taxon>
        <taxon>Viridiplantae</taxon>
        <taxon>Streptophyta</taxon>
        <taxon>Embryophyta</taxon>
        <taxon>Tracheophyta</taxon>
        <taxon>Spermatophyta</taxon>
        <taxon>Magnoliopsida</taxon>
        <taxon>Liliopsida</taxon>
        <taxon>Poales</taxon>
        <taxon>Poaceae</taxon>
        <taxon>BOP clade</taxon>
        <taxon>Oryzoideae</taxon>
        <taxon>Oryzeae</taxon>
        <taxon>Oryzinae</taxon>
        <taxon>Oryza</taxon>
        <taxon>Oryza sativa</taxon>
    </lineage>
</organism>
<name>A0A0P0WVV5_ORYSJ</name>
<accession>A0A0P0WVV5</accession>
<dbReference type="InParanoid" id="A0A0P0WVV5"/>
<evidence type="ECO:0000313" key="1">
    <source>
        <dbReference type="EMBL" id="BAS97348.1"/>
    </source>
</evidence>
<evidence type="ECO:0000313" key="2">
    <source>
        <dbReference type="Proteomes" id="UP000059680"/>
    </source>
</evidence>
<gene>
    <name evidence="1" type="ordered locus">Os06g0297032</name>
    <name evidence="1" type="ORF">OSNPB_060297032</name>
</gene>